<comment type="caution">
    <text evidence="3">The sequence shown here is derived from an EMBL/GenBank/DDBJ whole genome shotgun (WGS) entry which is preliminary data.</text>
</comment>
<dbReference type="Proteomes" id="UP001642900">
    <property type="component" value="Unassembled WGS sequence"/>
</dbReference>
<accession>A0A6G4WI75</accession>
<evidence type="ECO:0008006" key="5">
    <source>
        <dbReference type="Google" id="ProtNLM"/>
    </source>
</evidence>
<feature type="compositionally biased region" description="Polar residues" evidence="1">
    <location>
        <begin position="78"/>
        <end position="87"/>
    </location>
</feature>
<evidence type="ECO:0000313" key="4">
    <source>
        <dbReference type="Proteomes" id="UP001642900"/>
    </source>
</evidence>
<gene>
    <name evidence="3" type="ORF">G6N73_21985</name>
</gene>
<evidence type="ECO:0000256" key="2">
    <source>
        <dbReference type="SAM" id="SignalP"/>
    </source>
</evidence>
<dbReference type="RefSeq" id="WP_165031496.1">
    <property type="nucleotide sequence ID" value="NZ_JAAKZF010000037.1"/>
</dbReference>
<feature type="region of interest" description="Disordered" evidence="1">
    <location>
        <begin position="110"/>
        <end position="141"/>
    </location>
</feature>
<protein>
    <recommendedName>
        <fullName evidence="5">DUF3035 domain-containing protein</fullName>
    </recommendedName>
</protein>
<dbReference type="EMBL" id="JAAKZF010000037">
    <property type="protein sequence ID" value="NGO53797.1"/>
    <property type="molecule type" value="Genomic_DNA"/>
</dbReference>
<evidence type="ECO:0000313" key="3">
    <source>
        <dbReference type="EMBL" id="NGO53797.1"/>
    </source>
</evidence>
<keyword evidence="4" id="KW-1185">Reference proteome</keyword>
<feature type="region of interest" description="Disordered" evidence="1">
    <location>
        <begin position="204"/>
        <end position="223"/>
    </location>
</feature>
<name>A0A6G4WI75_9HYPH</name>
<dbReference type="AlphaFoldDB" id="A0A6G4WI75"/>
<reference evidence="3 4" key="1">
    <citation type="submission" date="2020-02" db="EMBL/GenBank/DDBJ databases">
        <title>Genome sequence of strain CCNWXJ40-4.</title>
        <authorList>
            <person name="Gao J."/>
            <person name="Sun J."/>
        </authorList>
    </citation>
    <scope>NUCLEOTIDE SEQUENCE [LARGE SCALE GENOMIC DNA]</scope>
    <source>
        <strain evidence="3 4">CCNWXJ 40-4</strain>
    </source>
</reference>
<feature type="region of interest" description="Disordered" evidence="1">
    <location>
        <begin position="53"/>
        <end position="95"/>
    </location>
</feature>
<keyword evidence="2" id="KW-0732">Signal</keyword>
<feature type="region of interest" description="Disordered" evidence="1">
    <location>
        <begin position="159"/>
        <end position="195"/>
    </location>
</feature>
<evidence type="ECO:0000256" key="1">
    <source>
        <dbReference type="SAM" id="MobiDB-lite"/>
    </source>
</evidence>
<feature type="chain" id="PRO_5026074344" description="DUF3035 domain-containing protein" evidence="2">
    <location>
        <begin position="31"/>
        <end position="223"/>
    </location>
</feature>
<dbReference type="PROSITE" id="PS51257">
    <property type="entry name" value="PROKAR_LIPOPROTEIN"/>
    <property type="match status" value="1"/>
</dbReference>
<feature type="compositionally biased region" description="Basic and acidic residues" evidence="1">
    <location>
        <begin position="53"/>
        <end position="65"/>
    </location>
</feature>
<feature type="signal peptide" evidence="2">
    <location>
        <begin position="1"/>
        <end position="30"/>
    </location>
</feature>
<sequence>MIERNRLTLLAPLVVSGLALSGCMSSPTYGTDKTANEQLVGDVTGILSIGPKERPKIQYKPRPELVKPSPDAVANLPAPQQSATAENPNWPESPEQKRARIIAHATENRDKPGFRPEIVNDVADGPASSTPPGRSAKAEDSGILSAVNKEQQREAFNKRLAETRQGSETSRKYLSEPPLVYREPSATAPVDDIGEDEVKKERRLKAAARKSGDWSWRDLIPGV</sequence>
<proteinExistence type="predicted"/>
<organism evidence="3 4">
    <name type="scientific">Allomesorhizobium camelthorni</name>
    <dbReference type="NCBI Taxonomy" id="475069"/>
    <lineage>
        <taxon>Bacteria</taxon>
        <taxon>Pseudomonadati</taxon>
        <taxon>Pseudomonadota</taxon>
        <taxon>Alphaproteobacteria</taxon>
        <taxon>Hyphomicrobiales</taxon>
        <taxon>Phyllobacteriaceae</taxon>
        <taxon>Allomesorhizobium</taxon>
    </lineage>
</organism>